<feature type="compositionally biased region" description="Basic and acidic residues" evidence="2">
    <location>
        <begin position="897"/>
        <end position="935"/>
    </location>
</feature>
<feature type="region of interest" description="Disordered" evidence="2">
    <location>
        <begin position="3650"/>
        <end position="3765"/>
    </location>
</feature>
<dbReference type="Pfam" id="PF22596">
    <property type="entry name" value="Scabin-like"/>
    <property type="match status" value="1"/>
</dbReference>
<feature type="compositionally biased region" description="Gly residues" evidence="2">
    <location>
        <begin position="462"/>
        <end position="474"/>
    </location>
</feature>
<gene>
    <name evidence="5" type="ORF">Airi01_031050</name>
</gene>
<keyword evidence="1" id="KW-0175">Coiled coil</keyword>
<dbReference type="SUPFAM" id="SSF56399">
    <property type="entry name" value="ADP-ribosylation"/>
    <property type="match status" value="1"/>
</dbReference>
<feature type="region of interest" description="Disordered" evidence="2">
    <location>
        <begin position="3237"/>
        <end position="3274"/>
    </location>
</feature>
<dbReference type="Pfam" id="PF15644">
    <property type="entry name" value="Gln_amidase"/>
    <property type="match status" value="1"/>
</dbReference>
<organism evidence="5 6">
    <name type="scientific">Actinoallomurus iriomotensis</name>
    <dbReference type="NCBI Taxonomy" id="478107"/>
    <lineage>
        <taxon>Bacteria</taxon>
        <taxon>Bacillati</taxon>
        <taxon>Actinomycetota</taxon>
        <taxon>Actinomycetes</taxon>
        <taxon>Streptosporangiales</taxon>
        <taxon>Thermomonosporaceae</taxon>
        <taxon>Actinoallomurus</taxon>
    </lineage>
</organism>
<protein>
    <recommendedName>
        <fullName evidence="7">Tox-PL domain-containing protein</fullName>
    </recommendedName>
</protein>
<evidence type="ECO:0000256" key="2">
    <source>
        <dbReference type="SAM" id="MobiDB-lite"/>
    </source>
</evidence>
<reference evidence="5" key="1">
    <citation type="submission" date="2023-03" db="EMBL/GenBank/DDBJ databases">
        <title>Actinoallomurus iriomotensis NBRC 103681.</title>
        <authorList>
            <person name="Ichikawa N."/>
            <person name="Sato H."/>
            <person name="Tonouchi N."/>
        </authorList>
    </citation>
    <scope>NUCLEOTIDE SEQUENCE</scope>
    <source>
        <strain evidence="5">NBRC 103681</strain>
    </source>
</reference>
<feature type="coiled-coil region" evidence="1">
    <location>
        <begin position="4137"/>
        <end position="4164"/>
    </location>
</feature>
<feature type="region of interest" description="Disordered" evidence="2">
    <location>
        <begin position="2788"/>
        <end position="2833"/>
    </location>
</feature>
<feature type="domain" description="Tox-PL" evidence="3">
    <location>
        <begin position="118"/>
        <end position="176"/>
    </location>
</feature>
<feature type="compositionally biased region" description="Basic and acidic residues" evidence="2">
    <location>
        <begin position="450"/>
        <end position="459"/>
    </location>
</feature>
<feature type="compositionally biased region" description="Low complexity" evidence="2">
    <location>
        <begin position="568"/>
        <end position="578"/>
    </location>
</feature>
<feature type="compositionally biased region" description="Basic and acidic residues" evidence="2">
    <location>
        <begin position="2801"/>
        <end position="2811"/>
    </location>
</feature>
<feature type="compositionally biased region" description="Basic and acidic residues" evidence="2">
    <location>
        <begin position="505"/>
        <end position="519"/>
    </location>
</feature>
<feature type="compositionally biased region" description="Pro residues" evidence="2">
    <location>
        <begin position="1644"/>
        <end position="1654"/>
    </location>
</feature>
<feature type="coiled-coil region" evidence="1">
    <location>
        <begin position="3188"/>
        <end position="3222"/>
    </location>
</feature>
<dbReference type="Gene3D" id="3.90.210.10">
    <property type="entry name" value="Heat-Labile Enterotoxin, subunit A"/>
    <property type="match status" value="1"/>
</dbReference>
<evidence type="ECO:0008006" key="7">
    <source>
        <dbReference type="Google" id="ProtNLM"/>
    </source>
</evidence>
<feature type="region of interest" description="Disordered" evidence="2">
    <location>
        <begin position="1062"/>
        <end position="1083"/>
    </location>
</feature>
<dbReference type="InterPro" id="IPR028908">
    <property type="entry name" value="Tox-PL_dom"/>
</dbReference>
<feature type="region of interest" description="Disordered" evidence="2">
    <location>
        <begin position="1108"/>
        <end position="1155"/>
    </location>
</feature>
<feature type="region of interest" description="Disordered" evidence="2">
    <location>
        <begin position="5319"/>
        <end position="5354"/>
    </location>
</feature>
<feature type="region of interest" description="Disordered" evidence="2">
    <location>
        <begin position="4859"/>
        <end position="4894"/>
    </location>
</feature>
<dbReference type="InterPro" id="IPR054695">
    <property type="entry name" value="Pierisin-like_dom"/>
</dbReference>
<feature type="compositionally biased region" description="Low complexity" evidence="2">
    <location>
        <begin position="3702"/>
        <end position="3724"/>
    </location>
</feature>
<accession>A0A9W6RFJ2</accession>
<proteinExistence type="predicted"/>
<feature type="region of interest" description="Disordered" evidence="2">
    <location>
        <begin position="4225"/>
        <end position="4260"/>
    </location>
</feature>
<feature type="region of interest" description="Disordered" evidence="2">
    <location>
        <begin position="1640"/>
        <end position="1673"/>
    </location>
</feature>
<feature type="compositionally biased region" description="Basic and acidic residues" evidence="2">
    <location>
        <begin position="3245"/>
        <end position="3274"/>
    </location>
</feature>
<evidence type="ECO:0000256" key="1">
    <source>
        <dbReference type="SAM" id="Coils"/>
    </source>
</evidence>
<feature type="region of interest" description="Disordered" evidence="2">
    <location>
        <begin position="217"/>
        <end position="319"/>
    </location>
</feature>
<evidence type="ECO:0000313" key="5">
    <source>
        <dbReference type="EMBL" id="GLY74838.1"/>
    </source>
</evidence>
<evidence type="ECO:0000259" key="4">
    <source>
        <dbReference type="Pfam" id="PF22596"/>
    </source>
</evidence>
<feature type="compositionally biased region" description="Pro residues" evidence="2">
    <location>
        <begin position="1137"/>
        <end position="1152"/>
    </location>
</feature>
<feature type="region of interest" description="Disordered" evidence="2">
    <location>
        <begin position="875"/>
        <end position="941"/>
    </location>
</feature>
<evidence type="ECO:0000259" key="3">
    <source>
        <dbReference type="Pfam" id="PF15644"/>
    </source>
</evidence>
<feature type="compositionally biased region" description="Basic residues" evidence="2">
    <location>
        <begin position="886"/>
        <end position="896"/>
    </location>
</feature>
<feature type="region of interest" description="Disordered" evidence="2">
    <location>
        <begin position="338"/>
        <end position="606"/>
    </location>
</feature>
<feature type="coiled-coil region" evidence="1">
    <location>
        <begin position="2885"/>
        <end position="2912"/>
    </location>
</feature>
<feature type="region of interest" description="Disordered" evidence="2">
    <location>
        <begin position="1"/>
        <end position="26"/>
    </location>
</feature>
<feature type="compositionally biased region" description="Basic and acidic residues" evidence="2">
    <location>
        <begin position="1108"/>
        <end position="1117"/>
    </location>
</feature>
<evidence type="ECO:0000313" key="6">
    <source>
        <dbReference type="Proteomes" id="UP001165135"/>
    </source>
</evidence>
<feature type="compositionally biased region" description="Gly residues" evidence="2">
    <location>
        <begin position="235"/>
        <end position="247"/>
    </location>
</feature>
<comment type="caution">
    <text evidence="5">The sequence shown here is derived from an EMBL/GenBank/DDBJ whole genome shotgun (WGS) entry which is preliminary data.</text>
</comment>
<feature type="compositionally biased region" description="Basic and acidic residues" evidence="2">
    <location>
        <begin position="480"/>
        <end position="491"/>
    </location>
</feature>
<name>A0A9W6RFJ2_9ACTN</name>
<feature type="compositionally biased region" description="Basic and acidic residues" evidence="2">
    <location>
        <begin position="372"/>
        <end position="392"/>
    </location>
</feature>
<feature type="compositionally biased region" description="Low complexity" evidence="2">
    <location>
        <begin position="4246"/>
        <end position="4260"/>
    </location>
</feature>
<feature type="compositionally biased region" description="Basic and acidic residues" evidence="2">
    <location>
        <begin position="251"/>
        <end position="268"/>
    </location>
</feature>
<dbReference type="EMBL" id="BSTJ01000003">
    <property type="protein sequence ID" value="GLY74838.1"/>
    <property type="molecule type" value="Genomic_DNA"/>
</dbReference>
<sequence>MDRAQLGNGRRKGVQWMSFPADGGRPRPLPMPAPVTPAWSHTPLSDAEFRQAYPWLPNINPMYVTGGDYLTNCLLAAIGVELTLQEAQQNPDVRPEDLHYYQVPPEQQAPYEHLANMGKGDPVDVPGYRAVEHAMKAAGDGARGMLLVGRSGNDIDHVFNVVNRNGRIVYLDGQKGAQATPPDRFRSLQFLPTSEGFPRTAIAERSTPWSHGAYIGSDQPVVTGGERLPFSGRGEVLGEGDGTGGIPGIDPETRRRRAEEKTAARQERPATPSGTARPPRSGKGYDGDPMTFADLPETTPPKFPGTGRTLGSGTSGIRRLTRGERARWFVERRKRLAARAGEKAGRTEPFSGAGHRLDEGDGKGAGIPGLDDDARAESAAARAERERQRAEQGRPPVKSARARSDRTGKGYGGAPMTFADLPPEPSPMEQAAPFTGEEHDGDPMTADDPTTERPERFPGDGEVLGQGDGKGAGIPGVDNGTREKAKAERAKLGGSPAEPVKPRPARKEPVTLKDLRDAGASESVAGSTLRVHDGNGTMTVLEQPERVTEKNTTTTETTDDPPPPPPYGAAGPATPDTTKISSTDVRSGTKPPASRTGESQSTADPALAEARTTLNGLDPERRAEVMNEAETILGDLSGLAPSVRNVGDQVSRLDRAGVLVAAAIAHSGRAAGETLARELARQGLHEPSPQPVPRVTVDGERLNLARATLDLMKKISEDHYAQVLQEARLIVGHLAGRTPSPSATRGNARRLALVWLLTAAEIPWAGHQAAENLAADILGLPRSSASGVRSRSVTGFANAARNDPGRARTTLGLMSDVRAEGFLNEADTILREVTVQTSVPEGGGRARREQRLLVAAELARSGRRAGTALARALAAESARKTASPKARTRSGPRRQVRFADEVTVHEQTRDVLEHESDVEDEHGQDTSEAAERDGGAKTLPPMRVEDVIRETRVGMVGDRVVAIWLPGAPETGPAFDAETLTRLGRLAPEEMVLVFGAVHDGRVTTGEREISVDALAAAIAGKAPGMKPFLLMSGGASVAEPLSRALDEPVLATSYEVEYDTETGDVVSRRPGGTTEGPTPEEDWFRVFSPGDEHGQPILRALFDGAREGWRPRDESPGHPPSRFGGSERGRREEPRIAPPRPPGGPLPPQPVATPIAADPMIRSIGVPRAGLPQQPELLARIRAELDAEGVRYDENELNLLAHRLLANYPYLLGDGAPIGTNGLQVPIGDAELLISLEATDPHTLNNPAGSTLTPSQLPPVEGEHHAVDTINATYATGAHVQTQAGQTGATRGALSLTFGIGVSPGVLQVVKVGGGISGTTNQSNRSDTHIADAEGGHVEDNRTEARLVSYTPKWSFKLRTDANQSWATTNVHRLGGRTDERLLLWIPDHYLDTAPPDQVTATGPAVKVKELPAFFSASGLTNLPRLFDEIVATLRGQGLDLPMGSSIRQELLQKLWNLNAHLDEAVNTRRGYRITLHNKYGRPVATVAVKSERLAAAPRVGATSDKAHIENVRTAIDGSSGGHTITNSSTLTLPSLEFDLLPNPLGLPDVGLGVSTSLSFTSSNADGISTGRVGLNVLVPRNTSHTAAYRMSFSHRAAVSVRTGGRPDASRTTRPVRGDALVRMPEAAAYEHGFSVDREALKQPPPHGGPQPYAPNAIRNTGRRAGDPATKPVPQYVADGKGVGMGLVMVADGTVQALQQQVKDELRARGFLPANDEDPFAGYSWYGHGNKTDSLLDNLELVEKMVSSRGLDSHYDQIHQDGMTFTLRKRRGGAGVDWDVDSAKVTITATPHTARPPRFIRSTNEFHTVNLAMGMDSAGMSVSHSRKLAWGVKLRGTFKVLKAALMGIEFQRVVGASDSLNFLNNRPELLEYPGEVDEFALTSDYHIRIEYQHSGRQGKVRKGSRDPAEMHVRDQTAQAYLLPLGAGPQHGPRSAGPTPAEVLDQGVVYFLDTTGVRDAVQALGDMADPAGTASSIRDTFASTIELRAHLKEILQGEYTTDRPFEPGLFRDTFGAMDISGEMGASMFTGATNDKFVLGVIKLWLAENRLTDTSSLGWSWDQLDVAVGGPAGHATLVGETDVNRHWQHNRSTGSGRTGGKELIQLDFNRVYSYRSTVNLTVRSRREKHSKVLPSGSPRHHSEPVPARTVVYLLPEPEALTRYADGVLPVSDAQLKDAMLRWRNGRLKLSGDLVARILMRWNKEAPGLPREARVSRVKLARALARMHRIGTVRILDDEVRADFNAAFGHALEDPASPYLHPRMPADVVAYAEGRAPITDRRLAEVLAGWRSGAVRLSGDVVARTLMRWHADAPALPGTLRRGRAAFVGALVQRHRSGGAPIDSPEIRERFNQTFRQDLSHPPRPYHLMEMPEYLTRDDPNGRVLGHSGVHDLDYDGHRSTYEIVREQIEQVAPGMLAAGAEIWDGRGRRIGRMQGGVDALQSILARGRDQAMWEDVLAKGGYSLYLVNPVGWFLTDVVEINLADVLTSAPEVHDFKPDTGLENYGHGYIATAKSKSRDGSQAWVFPKFSAGGDRASGPVDLKASEGHHRGTTRAENAVSEQTVYDWSGHYRVRFRHRLTVRVQRLKMPGRPLNNLLLKSFGKWTRHGRTSQAVAHGTLNLQVPRALAEAGRQRGPEQVRNIVPLPKLPGNAYVTGAMVDDLLPAGRKMLGGLFGPRWYEKALGARANDPKTRSSLSLPVLLSRSHLTNHVREATGGDRYKLADNLFIPGDSSERATMWMQGDLFDAQVVGRMSDGGTGTGRYIKHQSGTTVNNSSDLGRVVGEYAVNGNDTIRPQNLPADAPPHRPDHDWEFNHSGNRTTSANQNSSGTENYRREQHAKELGSTLLIRMRGRFWLEAQKTRHHLLRKSHDVGDPVRSDPVTGDVYVEMFEAQYEELRAQMAANTRQAQQALRNRVVPAAWRGMDDAPAFDLHTLLVDAGRNGLDARRAHHGVVRHIREHAGGARRLALRFGREAEVLRYRAMLDWAIRTIDEDLRAARAVDPTVAVPPSLARYRGYRAVDGIPSGLPRPVAAEITAMIREVNRIHDLRPDNPLGAPAALPPEASLLSMDPVHLARDVANELNTHVRLDIEDPGGTRVRRWVDPAGRIYAFDPATFNDIALTADQATRAGLWSDQIRREALAHGLGPVDLGRFYRTSWADQRTFEQAVAAEIAERRARLETVYPGLAGMFDRALAAAEEWHAEVRRLELEQAELARDITRAEEAFDRRNDQLGELDGERFSLSLEESPDRDALRRNAERTRTLETSRERRRQRLEEHRRRDARLTRRLDDARARADDAEAVLGDLRATGQQDEDDARERWSDTAVEDVGRQVTDLETLTEGRRVRQAYRQRAARTTAEAIEDIESTLRQAGPGAVSLVVTTDADGTGGRFIVVEHEGRVRWFESLSGLRVGPPTDAQRVYSLDMDARGTLVNPPAELRGAGPRETAFGPVRDTALAMVAHHLDPRGRHQDAWAVAERERPALVLSAAAFEYEVAAEDEARAASTAGPDARIVSLSTAALGPLPADPHLYAHISGRHGIGPAGAVTLGWRPVGRLADFAPLLWLLRGGPRRVPTAADVVRTALGAAVNHLSGRSGRTDVQRVRDALGDRVGRITETPRELPAGLPVGTWVWFTGPVGTGVAVVTPDGYRVHLTGRTDTTEETEQDVRDELNGRPHTIVVSRVPVGARRSPDRSPAVPSSPGPDTSGGTARSTGTRGTSRGDGTQRGTGTRRGGRGAGGRRGTAPADTSQQVAVDRPLPQTPHLYVGPDGRYRVAAAGSQNPDRRDLGPLSAYAPISWLSRGGPARNTTVADVVATDLDRATSFLTEASVTGETAETVRSLIAGTTGRTVETTHEVPANLPPGTLIFYTGPVHTGAAVVLPDGRYRRTGPGDTTLTTQDRAGLSPVNDGRHTVVIARPRRSAPAKATASTSTGSNEVERAARRAAEIEQTAFDPARLDQVLRDRRLRAVEVPLDNNCFYHSLLVMAGPYLARHISGLDVQGDQRVAVQRLRNWLADRLQADLLVAAQGLPSRYGDFFHVADNGVSIAEQQRALVNQIRRMDSWSNEAGDLAAHIAANELGLPLTLIQDRYVTPLGPDGTARLSFIRTPGHFRGAESTNPFAPGVRWERLRPALPTSAEDARRRLQARTEALERRLHGATTDLETLLRRLPPNTGAARRTEAEAIVGRFRQGRAPDAHPDVPAHIRAQHRLDTMFREVRELERLTTEIHQELGDPGPSTGVPDLSPTAPVAPEAPSGAPFAGPAGRRNREVDDYLVIEVNRRLAEFGDRWTGGAVDADQVRHALAELPEGGPKDPKGLATDIAGRLALGTPPRVRAGAVGFEAEARTIILLRDGLDPWESDFRITARDGSFSVVLDNTYLYVATDGSVHGTAQALRAAGRTLDRQVPARVLEIVTAPIETVPGDTGRANGDQVLAAVEEAIEQLGRLEAGRPIEEIFPEESFTYSDDARGAVVHPDLADRPFDFLVHFTAGVPVSRMHEFLSGVRDHSSSHNAARQHLADALNFGNAMAADYVRTLPQFAGHRIPPYAVDLLTERPDVSALRGFLALVYAQVGPIMHGKPGRNVALKARAAAASRTSLAGVRRTLPDPVRSFLASHAQHIRDAVVRTASARRPEVDGTDPLSEESLDERWGHTLGDYLNTALLPGQDLITQDEALGVDTHFDDPDTNDGRLSPPLVLVELRSFGRQQNGRHTMAGLRDRFETVQMMAQGAHHAARVFGTLANTETGRRLAAAAPARLDMFRGATPQWARQIDSALDIAWHLDPVLQGLENETAVVTEERVDTIVGATSDMLRGDVRRAADLVTELEGLAAALRGVAQRNPIVVRYADRAVAAVRNALDQLRTLVPPGPGHAHVPSSSVAVERPDGEPVAPPPPLPAAPSAGTLTRLLAQAPGEPRSHTWFDPASHRPVRSAFDVRRVEHDGERVTELTVVVRLNREAGVGDADLQDTWQRLTAGVEEFFNRPRHRFRHGDVTGDLFRVRVVRAEPGQDAHLETTVAPYTPGRLMTQRTWIIGQRPVFYAHEIAHQLGARDEAGETSRNHQVGQTLHTISRTARNAGSLMGDFDAAPEDGLSRSGLRDRHLDLFATLIGHVSPFTGSEGAGRRGYRVSDAGVIRLRDGRLLENDAWARYGSDFIHVTTGMLLRHRTGEIEQLGDWGPLRESLGSDALIPHTMRADGSAIHLTPTAGGPPVRVPLTDDGPPNAHSLADGIYQALSGTPEDRFATEYDATVAEFPTVVRNDHWTVWGQGADEPGERVFVAESTALGGLRGQYDAGPPRAGRVGDPEGRLHGEGPAWNWYLPGRSTPVASSRPGVDTTGKVSADPGAPVSRPSPHAVSDTPVVDPSVTAARPGLLGSGLPHAMKWRTDRGGTPLHKFSDKRPQEVFRDGLRPRGDRLGHLIDHVYNNPADTGYVSTSRNPGYLRDSVRNDPRAAEALHGRYQWRYDVVLPGGIDVNATLDIASPFPDQEEVVFPGGIDVRFIRGVQWLENGSPSGAYIPNPDFDPGFPDQDIPISKLI</sequence>
<feature type="region of interest" description="Disordered" evidence="2">
    <location>
        <begin position="2124"/>
        <end position="2143"/>
    </location>
</feature>
<feature type="compositionally biased region" description="Basic and acidic residues" evidence="2">
    <location>
        <begin position="1126"/>
        <end position="1136"/>
    </location>
</feature>
<feature type="domain" description="Pierisin-like" evidence="4">
    <location>
        <begin position="5390"/>
        <end position="5514"/>
    </location>
</feature>
<dbReference type="Proteomes" id="UP001165135">
    <property type="component" value="Unassembled WGS sequence"/>
</dbReference>
<feature type="compositionally biased region" description="Polar residues" evidence="2">
    <location>
        <begin position="2813"/>
        <end position="2829"/>
    </location>
</feature>